<accession>A0A7Z7I798</accession>
<proteinExistence type="predicted"/>
<evidence type="ECO:0000313" key="2">
    <source>
        <dbReference type="Proteomes" id="UP000219522"/>
    </source>
</evidence>
<dbReference type="AlphaFoldDB" id="A0A7Z7I798"/>
<name>A0A7Z7I798_9BURK</name>
<evidence type="ECO:0000313" key="1">
    <source>
        <dbReference type="EMBL" id="SOE80588.1"/>
    </source>
</evidence>
<dbReference type="Proteomes" id="UP000219522">
    <property type="component" value="Unassembled WGS sequence"/>
</dbReference>
<organism evidence="1 2">
    <name type="scientific">Caballeronia arationis</name>
    <dbReference type="NCBI Taxonomy" id="1777142"/>
    <lineage>
        <taxon>Bacteria</taxon>
        <taxon>Pseudomonadati</taxon>
        <taxon>Pseudomonadota</taxon>
        <taxon>Betaproteobacteria</taxon>
        <taxon>Burkholderiales</taxon>
        <taxon>Burkholderiaceae</taxon>
        <taxon>Caballeronia</taxon>
    </lineage>
</organism>
<sequence length="329" mass="36918">MAAFLSANGCWLFFNVYLTGFFLTRTVRFIQEDEQRHVFTRIAVDVALRSELTASVKQHILVNAPQVDWHFPAYKASGPQSPKVLTVSLGGGTAAVSRDVKGSKFLHDIHLHLLSLVARRWYRRTAASRSTPINETPTLTFAPRIGAETSGAEVLCTIENRPPLNRIERALVRSAFVYRSSRNGSLSLSTRKMLEELAGEVESAVEQERFSVADERFKEVLQLHKTLLLASAADTDDVSGNAATIGSSAYSWGDSSFNMEWLRPYRDIARLAVNHFDDDARLFNRVSYVPASIVGTLPPRPEKLLIDAQLIGKNLAYRLAEWWIRKARR</sequence>
<dbReference type="RefSeq" id="WP_143753608.1">
    <property type="nucleotide sequence ID" value="NZ_OCSU01000002.1"/>
</dbReference>
<dbReference type="EMBL" id="OCSU01000002">
    <property type="protein sequence ID" value="SOE80588.1"/>
    <property type="molecule type" value="Genomic_DNA"/>
</dbReference>
<protein>
    <submittedName>
        <fullName evidence="1">Uncharacterized protein</fullName>
    </submittedName>
</protein>
<comment type="caution">
    <text evidence="1">The sequence shown here is derived from an EMBL/GenBank/DDBJ whole genome shotgun (WGS) entry which is preliminary data.</text>
</comment>
<gene>
    <name evidence="1" type="ORF">SAMN05446927_3816</name>
</gene>
<reference evidence="1 2" key="1">
    <citation type="submission" date="2017-09" db="EMBL/GenBank/DDBJ databases">
        <authorList>
            <person name="Varghese N."/>
            <person name="Submissions S."/>
        </authorList>
    </citation>
    <scope>NUCLEOTIDE SEQUENCE [LARGE SCALE GENOMIC DNA]</scope>
    <source>
        <strain evidence="1 2">OK806</strain>
    </source>
</reference>
<keyword evidence="2" id="KW-1185">Reference proteome</keyword>